<feature type="binding site" evidence="7">
    <location>
        <position position="418"/>
    </location>
    <ligand>
        <name>phosphoenolpyruvate</name>
        <dbReference type="ChEBI" id="CHEBI:58702"/>
    </ligand>
</feature>
<reference evidence="9 10" key="1">
    <citation type="submission" date="2014-09" db="EMBL/GenBank/DDBJ databases">
        <title>Butyrate-producing bacteria isolated from human gut.</title>
        <authorList>
            <person name="Zhang Q."/>
            <person name="Zhao L."/>
        </authorList>
    </citation>
    <scope>NUCLEOTIDE SEQUENCE [LARGE SCALE GENOMIC DNA]</scope>
    <source>
        <strain evidence="9 10">21</strain>
    </source>
</reference>
<dbReference type="GO" id="GO:0009073">
    <property type="term" value="P:aromatic amino acid family biosynthetic process"/>
    <property type="evidence" value="ECO:0007669"/>
    <property type="project" value="UniProtKB-KW"/>
</dbReference>
<evidence type="ECO:0000259" key="8">
    <source>
        <dbReference type="Pfam" id="PF00275"/>
    </source>
</evidence>
<evidence type="ECO:0000256" key="6">
    <source>
        <dbReference type="ARBA" id="ARBA00044633"/>
    </source>
</evidence>
<dbReference type="GO" id="GO:0005737">
    <property type="term" value="C:cytoplasm"/>
    <property type="evidence" value="ECO:0007669"/>
    <property type="project" value="UniProtKB-SubCell"/>
</dbReference>
<dbReference type="PIRSF" id="PIRSF000505">
    <property type="entry name" value="EPSPS"/>
    <property type="match status" value="1"/>
</dbReference>
<comment type="similarity">
    <text evidence="2 7">Belongs to the EPSP synthase family.</text>
</comment>
<comment type="pathway">
    <text evidence="1 7">Metabolic intermediate biosynthesis; chorismate biosynthesis; chorismate from D-erythrose 4-phosphate and phosphoenolpyruvate: step 6/7.</text>
</comment>
<dbReference type="UniPathway" id="UPA00053">
    <property type="reaction ID" value="UER00089"/>
</dbReference>
<feature type="active site" description="Proton acceptor" evidence="7">
    <location>
        <position position="321"/>
    </location>
</feature>
<dbReference type="GO" id="GO:0009423">
    <property type="term" value="P:chorismate biosynthetic process"/>
    <property type="evidence" value="ECO:0007669"/>
    <property type="project" value="UniProtKB-UniRule"/>
</dbReference>
<feature type="binding site" evidence="7">
    <location>
        <position position="321"/>
    </location>
    <ligand>
        <name>3-phosphoshikimate</name>
        <dbReference type="ChEBI" id="CHEBI:145989"/>
    </ligand>
</feature>
<feature type="binding site" evidence="7">
    <location>
        <position position="393"/>
    </location>
    <ligand>
        <name>phosphoenolpyruvate</name>
        <dbReference type="ChEBI" id="CHEBI:58702"/>
    </ligand>
</feature>
<feature type="binding site" evidence="7">
    <location>
        <position position="24"/>
    </location>
    <ligand>
        <name>phosphoenolpyruvate</name>
        <dbReference type="ChEBI" id="CHEBI:58702"/>
    </ligand>
</feature>
<feature type="binding site" evidence="7">
    <location>
        <position position="348"/>
    </location>
    <ligand>
        <name>3-phosphoshikimate</name>
        <dbReference type="ChEBI" id="CHEBI:145989"/>
    </ligand>
</feature>
<comment type="catalytic activity">
    <reaction evidence="6">
        <text>3-phosphoshikimate + phosphoenolpyruvate = 5-O-(1-carboxyvinyl)-3-phosphoshikimate + phosphate</text>
        <dbReference type="Rhea" id="RHEA:21256"/>
        <dbReference type="ChEBI" id="CHEBI:43474"/>
        <dbReference type="ChEBI" id="CHEBI:57701"/>
        <dbReference type="ChEBI" id="CHEBI:58702"/>
        <dbReference type="ChEBI" id="CHEBI:145989"/>
        <dbReference type="EC" id="2.5.1.19"/>
    </reaction>
    <physiologicalReaction direction="left-to-right" evidence="6">
        <dbReference type="Rhea" id="RHEA:21257"/>
    </physiologicalReaction>
</comment>
<dbReference type="HAMAP" id="MF_00210">
    <property type="entry name" value="EPSP_synth"/>
    <property type="match status" value="1"/>
</dbReference>
<dbReference type="AlphaFoldDB" id="A0A2V1JQH1"/>
<protein>
    <recommendedName>
        <fullName evidence="7">3-phosphoshikimate 1-carboxyvinyltransferase</fullName>
        <ecNumber evidence="7">2.5.1.19</ecNumber>
    </recommendedName>
    <alternativeName>
        <fullName evidence="7">5-enolpyruvylshikimate-3-phosphate synthase</fullName>
        <shortName evidence="7">EPSP synthase</shortName>
        <shortName evidence="7">EPSPS</shortName>
    </alternativeName>
</protein>
<feature type="domain" description="Enolpyruvate transferase" evidence="8">
    <location>
        <begin position="15"/>
        <end position="427"/>
    </location>
</feature>
<feature type="binding site" evidence="7">
    <location>
        <position position="177"/>
    </location>
    <ligand>
        <name>3-phosphoshikimate</name>
        <dbReference type="ChEBI" id="CHEBI:145989"/>
    </ligand>
</feature>
<dbReference type="NCBIfam" id="TIGR01356">
    <property type="entry name" value="aroA"/>
    <property type="match status" value="1"/>
</dbReference>
<keyword evidence="5 7" id="KW-0057">Aromatic amino acid biosynthesis</keyword>
<comment type="subunit">
    <text evidence="7">Monomer.</text>
</comment>
<evidence type="ECO:0000313" key="10">
    <source>
        <dbReference type="Proteomes" id="UP000245288"/>
    </source>
</evidence>
<feature type="binding site" evidence="7">
    <location>
        <position position="178"/>
    </location>
    <ligand>
        <name>3-phosphoshikimate</name>
        <dbReference type="ChEBI" id="CHEBI:145989"/>
    </ligand>
</feature>
<feature type="binding site" evidence="7">
    <location>
        <position position="97"/>
    </location>
    <ligand>
        <name>phosphoenolpyruvate</name>
        <dbReference type="ChEBI" id="CHEBI:58702"/>
    </ligand>
</feature>
<dbReference type="EC" id="2.5.1.19" evidence="7"/>
<comment type="caution">
    <text evidence="7">Lacks conserved residue(s) required for the propagation of feature annotation.</text>
</comment>
<feature type="binding site" evidence="7">
    <location>
        <position position="24"/>
    </location>
    <ligand>
        <name>3-phosphoshikimate</name>
        <dbReference type="ChEBI" id="CHEBI:145989"/>
    </ligand>
</feature>
<accession>A0A2V1JQH1</accession>
<feature type="binding site" evidence="7">
    <location>
        <position position="352"/>
    </location>
    <ligand>
        <name>phosphoenolpyruvate</name>
        <dbReference type="ChEBI" id="CHEBI:58702"/>
    </ligand>
</feature>
<evidence type="ECO:0000256" key="3">
    <source>
        <dbReference type="ARBA" id="ARBA00022605"/>
    </source>
</evidence>
<dbReference type="CDD" id="cd01556">
    <property type="entry name" value="EPSP_synthase"/>
    <property type="match status" value="1"/>
</dbReference>
<dbReference type="InterPro" id="IPR036968">
    <property type="entry name" value="Enolpyruvate_Tfrase_sf"/>
</dbReference>
<feature type="binding site" evidence="7">
    <location>
        <position position="179"/>
    </location>
    <ligand>
        <name>3-phosphoshikimate</name>
        <dbReference type="ChEBI" id="CHEBI:145989"/>
    </ligand>
</feature>
<dbReference type="InterPro" id="IPR006264">
    <property type="entry name" value="EPSP_synthase"/>
</dbReference>
<keyword evidence="4 7" id="KW-0808">Transferase</keyword>
<sequence length="434" mass="47293">MADSYRVRSLKKPAQWTVEVPGSKSITNRALLLSALCKGHVYLHGVLFSDDSRHFLSSLQSLGYDVRIDEGQHTVELEGCGGVLPVQAGSIHVGSAGTAARFLTAMLGVSEGTFVINASEQMQKRPMQPLFEALISLGASVEWLGEAWHLPVRITGAGAQIRSLEQEAVLNLDISTSTQFLSAFLLIAPMFPHGIRIHITSEKKDGSYIRITRKMMQEFGVEAGFDGCDYTVAPFDGYQKTEYQIEPDVSGACYFYAAAAMSGGSAKVKHVHWDSMQGDMKFLKLLEQMGCSLTEEADGIRLTGPVDGLKGLEVNMNDFSDQALTLAAIAPYASSSVKITHVGHIRGQECDRLHAIVTNLRNAGITCEEGDDWVCIHPGKPQPCKIETFEDHRVAMAFAVMGLGAEGIEILNPGCCKKTFENFFEVLDGLLNKQ</sequence>
<dbReference type="GO" id="GO:0003866">
    <property type="term" value="F:3-phosphoshikimate 1-carboxyvinyltransferase activity"/>
    <property type="evidence" value="ECO:0007669"/>
    <property type="project" value="UniProtKB-UniRule"/>
</dbReference>
<dbReference type="OrthoDB" id="9809920at2"/>
<comment type="caution">
    <text evidence="9">The sequence shown here is derived from an EMBL/GenBank/DDBJ whole genome shotgun (WGS) entry which is preliminary data.</text>
</comment>
<comment type="function">
    <text evidence="7">Catalyzes the transfer of the enolpyruvyl moiety of phosphoenolpyruvate (PEP) to the 5-hydroxyl of shikimate-3-phosphate (S3P) to produce enolpyruvyl shikimate-3-phosphate and inorganic phosphate.</text>
</comment>
<dbReference type="Gene3D" id="3.65.10.10">
    <property type="entry name" value="Enolpyruvate transferase domain"/>
    <property type="match status" value="2"/>
</dbReference>
<feature type="binding site" evidence="7">
    <location>
        <position position="25"/>
    </location>
    <ligand>
        <name>3-phosphoshikimate</name>
        <dbReference type="ChEBI" id="CHEBI:145989"/>
    </ligand>
</feature>
<dbReference type="InterPro" id="IPR013792">
    <property type="entry name" value="RNA3'P_cycl/enolpyr_Trfase_a/b"/>
</dbReference>
<dbReference type="EMBL" id="JRFU01000203">
    <property type="protein sequence ID" value="PWE85431.1"/>
    <property type="molecule type" value="Genomic_DNA"/>
</dbReference>
<dbReference type="PANTHER" id="PTHR21090">
    <property type="entry name" value="AROM/DEHYDROQUINATE SYNTHASE"/>
    <property type="match status" value="1"/>
</dbReference>
<keyword evidence="3 7" id="KW-0028">Amino-acid biosynthesis</keyword>
<feature type="binding site" evidence="7">
    <location>
        <position position="179"/>
    </location>
    <ligand>
        <name>phosphoenolpyruvate</name>
        <dbReference type="ChEBI" id="CHEBI:58702"/>
    </ligand>
</feature>
<proteinExistence type="inferred from homology"/>
<dbReference type="Proteomes" id="UP000245288">
    <property type="component" value="Unassembled WGS sequence"/>
</dbReference>
<dbReference type="PANTHER" id="PTHR21090:SF5">
    <property type="entry name" value="PENTAFUNCTIONAL AROM POLYPEPTIDE"/>
    <property type="match status" value="1"/>
</dbReference>
<gene>
    <name evidence="7" type="primary">aroA</name>
    <name evidence="9" type="ORF">LG34_15955</name>
</gene>
<feature type="binding site" evidence="7">
    <location>
        <position position="125"/>
    </location>
    <ligand>
        <name>phosphoenolpyruvate</name>
        <dbReference type="ChEBI" id="CHEBI:58702"/>
    </ligand>
</feature>
<evidence type="ECO:0000313" key="9">
    <source>
        <dbReference type="EMBL" id="PWE85431.1"/>
    </source>
</evidence>
<name>A0A2V1JQH1_EUBRA</name>
<keyword evidence="10" id="KW-1185">Reference proteome</keyword>
<dbReference type="GO" id="GO:0008652">
    <property type="term" value="P:amino acid biosynthetic process"/>
    <property type="evidence" value="ECO:0007669"/>
    <property type="project" value="UniProtKB-KW"/>
</dbReference>
<dbReference type="RefSeq" id="WP_109216834.1">
    <property type="nucleotide sequence ID" value="NZ_JBGKQB010000002.1"/>
</dbReference>
<evidence type="ECO:0000256" key="5">
    <source>
        <dbReference type="ARBA" id="ARBA00023141"/>
    </source>
</evidence>
<feature type="binding site" evidence="7">
    <location>
        <position position="29"/>
    </location>
    <ligand>
        <name>3-phosphoshikimate</name>
        <dbReference type="ChEBI" id="CHEBI:145989"/>
    </ligand>
</feature>
<dbReference type="SUPFAM" id="SSF55205">
    <property type="entry name" value="EPT/RTPC-like"/>
    <property type="match status" value="1"/>
</dbReference>
<keyword evidence="7" id="KW-0963">Cytoplasm</keyword>
<comment type="subcellular location">
    <subcellularLocation>
        <location evidence="7">Cytoplasm</location>
    </subcellularLocation>
</comment>
<dbReference type="Pfam" id="PF00275">
    <property type="entry name" value="EPSP_synthase"/>
    <property type="match status" value="1"/>
</dbReference>
<evidence type="ECO:0000256" key="7">
    <source>
        <dbReference type="HAMAP-Rule" id="MF_00210"/>
    </source>
</evidence>
<evidence type="ECO:0000256" key="2">
    <source>
        <dbReference type="ARBA" id="ARBA00009948"/>
    </source>
</evidence>
<evidence type="ECO:0000256" key="1">
    <source>
        <dbReference type="ARBA" id="ARBA00004811"/>
    </source>
</evidence>
<organism evidence="9 10">
    <name type="scientific">Eubacterium ramulus</name>
    <dbReference type="NCBI Taxonomy" id="39490"/>
    <lineage>
        <taxon>Bacteria</taxon>
        <taxon>Bacillati</taxon>
        <taxon>Bacillota</taxon>
        <taxon>Clostridia</taxon>
        <taxon>Eubacteriales</taxon>
        <taxon>Eubacteriaceae</taxon>
        <taxon>Eubacterium</taxon>
    </lineage>
</organism>
<evidence type="ECO:0000256" key="4">
    <source>
        <dbReference type="ARBA" id="ARBA00022679"/>
    </source>
</evidence>
<dbReference type="InterPro" id="IPR001986">
    <property type="entry name" value="Enolpyruvate_Tfrase_dom"/>
</dbReference>